<proteinExistence type="predicted"/>
<keyword evidence="2" id="KW-1185">Reference proteome</keyword>
<reference evidence="1" key="1">
    <citation type="journal article" date="2023" name="Mol. Phylogenet. Evol.">
        <title>Genome-scale phylogeny and comparative genomics of the fungal order Sordariales.</title>
        <authorList>
            <person name="Hensen N."/>
            <person name="Bonometti L."/>
            <person name="Westerberg I."/>
            <person name="Brannstrom I.O."/>
            <person name="Guillou S."/>
            <person name="Cros-Aarteil S."/>
            <person name="Calhoun S."/>
            <person name="Haridas S."/>
            <person name="Kuo A."/>
            <person name="Mondo S."/>
            <person name="Pangilinan J."/>
            <person name="Riley R."/>
            <person name="LaButti K."/>
            <person name="Andreopoulos B."/>
            <person name="Lipzen A."/>
            <person name="Chen C."/>
            <person name="Yan M."/>
            <person name="Daum C."/>
            <person name="Ng V."/>
            <person name="Clum A."/>
            <person name="Steindorff A."/>
            <person name="Ohm R.A."/>
            <person name="Martin F."/>
            <person name="Silar P."/>
            <person name="Natvig D.O."/>
            <person name="Lalanne C."/>
            <person name="Gautier V."/>
            <person name="Ament-Velasquez S.L."/>
            <person name="Kruys A."/>
            <person name="Hutchinson M.I."/>
            <person name="Powell A.J."/>
            <person name="Barry K."/>
            <person name="Miller A.N."/>
            <person name="Grigoriev I.V."/>
            <person name="Debuchy R."/>
            <person name="Gladieux P."/>
            <person name="Hiltunen Thoren M."/>
            <person name="Johannesson H."/>
        </authorList>
    </citation>
    <scope>NUCLEOTIDE SEQUENCE</scope>
    <source>
        <strain evidence="1">CBS 892.96</strain>
    </source>
</reference>
<feature type="non-terminal residue" evidence="1">
    <location>
        <position position="1"/>
    </location>
</feature>
<dbReference type="AlphaFoldDB" id="A0AAN7AAN3"/>
<accession>A0AAN7AAN3</accession>
<protein>
    <submittedName>
        <fullName evidence="1">Uncharacterized protein</fullName>
    </submittedName>
</protein>
<reference evidence="1" key="2">
    <citation type="submission" date="2023-05" db="EMBL/GenBank/DDBJ databases">
        <authorList>
            <consortium name="Lawrence Berkeley National Laboratory"/>
            <person name="Steindorff A."/>
            <person name="Hensen N."/>
            <person name="Bonometti L."/>
            <person name="Westerberg I."/>
            <person name="Brannstrom I.O."/>
            <person name="Guillou S."/>
            <person name="Cros-Aarteil S."/>
            <person name="Calhoun S."/>
            <person name="Haridas S."/>
            <person name="Kuo A."/>
            <person name="Mondo S."/>
            <person name="Pangilinan J."/>
            <person name="Riley R."/>
            <person name="Labutti K."/>
            <person name="Andreopoulos B."/>
            <person name="Lipzen A."/>
            <person name="Chen C."/>
            <person name="Yanf M."/>
            <person name="Daum C."/>
            <person name="Ng V."/>
            <person name="Clum A."/>
            <person name="Ohm R."/>
            <person name="Martin F."/>
            <person name="Silar P."/>
            <person name="Natvig D."/>
            <person name="Lalanne C."/>
            <person name="Gautier V."/>
            <person name="Ament-Velasquez S.L."/>
            <person name="Kruys A."/>
            <person name="Hutchinson M.I."/>
            <person name="Powell A.J."/>
            <person name="Barry K."/>
            <person name="Miller A.N."/>
            <person name="Grigoriev I.V."/>
            <person name="Debuchy R."/>
            <person name="Gladieux P."/>
            <person name="Thoren M.H."/>
            <person name="Johannesson H."/>
        </authorList>
    </citation>
    <scope>NUCLEOTIDE SEQUENCE</scope>
    <source>
        <strain evidence="1">CBS 892.96</strain>
    </source>
</reference>
<organism evidence="1 2">
    <name type="scientific">Triangularia setosa</name>
    <dbReference type="NCBI Taxonomy" id="2587417"/>
    <lineage>
        <taxon>Eukaryota</taxon>
        <taxon>Fungi</taxon>
        <taxon>Dikarya</taxon>
        <taxon>Ascomycota</taxon>
        <taxon>Pezizomycotina</taxon>
        <taxon>Sordariomycetes</taxon>
        <taxon>Sordariomycetidae</taxon>
        <taxon>Sordariales</taxon>
        <taxon>Podosporaceae</taxon>
        <taxon>Triangularia</taxon>
    </lineage>
</organism>
<evidence type="ECO:0000313" key="1">
    <source>
        <dbReference type="EMBL" id="KAK4179484.1"/>
    </source>
</evidence>
<gene>
    <name evidence="1" type="ORF">QBC36DRAFT_362673</name>
</gene>
<sequence>GGWGNDKDGVTLGLATRLPQVFGFLTETIENMRLMVFDGEEKLNGRGLTFHDIGLIAPFEGTENENGVGIDPEADPAVLPPHPVAQFFGEGSWLLDEQVGQIEIVKEFLGRCWVWW</sequence>
<name>A0AAN7AAN3_9PEZI</name>
<dbReference type="EMBL" id="MU866116">
    <property type="protein sequence ID" value="KAK4179484.1"/>
    <property type="molecule type" value="Genomic_DNA"/>
</dbReference>
<evidence type="ECO:0000313" key="2">
    <source>
        <dbReference type="Proteomes" id="UP001302321"/>
    </source>
</evidence>
<dbReference type="Proteomes" id="UP001302321">
    <property type="component" value="Unassembled WGS sequence"/>
</dbReference>
<comment type="caution">
    <text evidence="1">The sequence shown here is derived from an EMBL/GenBank/DDBJ whole genome shotgun (WGS) entry which is preliminary data.</text>
</comment>